<dbReference type="eggNOG" id="ENOG502RXEP">
    <property type="taxonomic scope" value="Eukaryota"/>
</dbReference>
<accession>A0A024TPS3</accession>
<dbReference type="AlphaFoldDB" id="A0A024TPS3"/>
<name>A0A024TPS3_9STRA</name>
<dbReference type="GeneID" id="20088281"/>
<evidence type="ECO:0000256" key="1">
    <source>
        <dbReference type="SAM" id="Coils"/>
    </source>
</evidence>
<protein>
    <submittedName>
        <fullName evidence="2">Uncharacterized protein</fullName>
    </submittedName>
</protein>
<evidence type="ECO:0000313" key="2">
    <source>
        <dbReference type="EMBL" id="ETV95337.1"/>
    </source>
</evidence>
<organism evidence="2">
    <name type="scientific">Aphanomyces invadans</name>
    <dbReference type="NCBI Taxonomy" id="157072"/>
    <lineage>
        <taxon>Eukaryota</taxon>
        <taxon>Sar</taxon>
        <taxon>Stramenopiles</taxon>
        <taxon>Oomycota</taxon>
        <taxon>Saprolegniomycetes</taxon>
        <taxon>Saprolegniales</taxon>
        <taxon>Verrucalvaceae</taxon>
        <taxon>Aphanomyces</taxon>
    </lineage>
</organism>
<dbReference type="OrthoDB" id="65419at2759"/>
<reference evidence="2" key="1">
    <citation type="submission" date="2013-12" db="EMBL/GenBank/DDBJ databases">
        <title>The Genome Sequence of Aphanomyces invadans NJM9701.</title>
        <authorList>
            <consortium name="The Broad Institute Genomics Platform"/>
            <person name="Russ C."/>
            <person name="Tyler B."/>
            <person name="van West P."/>
            <person name="Dieguez-Uribeondo J."/>
            <person name="Young S.K."/>
            <person name="Zeng Q."/>
            <person name="Gargeya S."/>
            <person name="Fitzgerald M."/>
            <person name="Abouelleil A."/>
            <person name="Alvarado L."/>
            <person name="Chapman S.B."/>
            <person name="Gainer-Dewar J."/>
            <person name="Goldberg J."/>
            <person name="Griggs A."/>
            <person name="Gujja S."/>
            <person name="Hansen M."/>
            <person name="Howarth C."/>
            <person name="Imamovic A."/>
            <person name="Ireland A."/>
            <person name="Larimer J."/>
            <person name="McCowan C."/>
            <person name="Murphy C."/>
            <person name="Pearson M."/>
            <person name="Poon T.W."/>
            <person name="Priest M."/>
            <person name="Roberts A."/>
            <person name="Saif S."/>
            <person name="Shea T."/>
            <person name="Sykes S."/>
            <person name="Wortman J."/>
            <person name="Nusbaum C."/>
            <person name="Birren B."/>
        </authorList>
    </citation>
    <scope>NUCLEOTIDE SEQUENCE [LARGE SCALE GENOMIC DNA]</scope>
    <source>
        <strain evidence="2">NJM9701</strain>
    </source>
</reference>
<keyword evidence="1" id="KW-0175">Coiled coil</keyword>
<dbReference type="VEuPathDB" id="FungiDB:H310_11231"/>
<proteinExistence type="predicted"/>
<dbReference type="Gene3D" id="1.20.120.20">
    <property type="entry name" value="Apolipoprotein"/>
    <property type="match status" value="1"/>
</dbReference>
<gene>
    <name evidence="2" type="ORF">H310_11231</name>
</gene>
<sequence length="261" mass="30660">MAPRMSLFQRFLYVTQTSHRRFHAWVEENMIGLPNPPLTEEEREQKAREQCVDLWTLTWADHVRFLREAWAEYKETFEDDYEVRQAAREKVKHLKETMEEQRAKVDEHLETHHPELKQHITSWTSDIQRGVGETAAKVQEHVEEMKVQAQEVDVERIPEHVGDAVNALKNRPVVDVKRDIEEWALDKLMVGRFTMLAFVEGYKSGKEEELARETPLLKELATKAAEPHKDFLAAKRDEMMRKYTAFEEKSAKQSQSSADSR</sequence>
<dbReference type="EMBL" id="KI913981">
    <property type="protein sequence ID" value="ETV95337.1"/>
    <property type="molecule type" value="Genomic_DNA"/>
</dbReference>
<feature type="coiled-coil region" evidence="1">
    <location>
        <begin position="84"/>
        <end position="111"/>
    </location>
</feature>
<dbReference type="RefSeq" id="XP_008876038.1">
    <property type="nucleotide sequence ID" value="XM_008877816.1"/>
</dbReference>